<sequence length="217" mass="23120">MTEQDIITVLCDPHLVATETILAPHQLKNDETSTGAGNLPKRVPPETTIKPRRHVSTFRLGDGRTLRPGLLVGAIVGAPHAPAALLRARAVPPRLGVEVLEVVEVLQLQLRDGVDGHLLRYRGGHAGGEEEGGLDGVVRPDDGRCSGQIITSGYVGLRIWQILVVEARRQWPSPGQNVDHGLAEVPVVPLDEFVVALGLDVLKGGEEDGVAEAVLGQ</sequence>
<dbReference type="GeneID" id="41960820"/>
<reference evidence="3" key="2">
    <citation type="submission" date="2019-10" db="EMBL/GenBank/DDBJ databases">
        <authorList>
            <consortium name="NCBI Genome Project"/>
        </authorList>
    </citation>
    <scope>NUCLEOTIDE SEQUENCE</scope>
    <source>
        <strain evidence="3">NI907</strain>
    </source>
</reference>
<reference evidence="3" key="3">
    <citation type="submission" date="2025-08" db="UniProtKB">
        <authorList>
            <consortium name="RefSeq"/>
        </authorList>
    </citation>
    <scope>IDENTIFICATION</scope>
    <source>
        <strain evidence="3">NI907</strain>
    </source>
</reference>
<keyword evidence="2" id="KW-1185">Reference proteome</keyword>
<gene>
    <name evidence="3" type="ORF">PgNI_05881</name>
</gene>
<evidence type="ECO:0000313" key="3">
    <source>
        <dbReference type="RefSeq" id="XP_030982937.1"/>
    </source>
</evidence>
<dbReference type="RefSeq" id="XP_030982937.1">
    <property type="nucleotide sequence ID" value="XM_031125911.1"/>
</dbReference>
<feature type="region of interest" description="Disordered" evidence="1">
    <location>
        <begin position="27"/>
        <end position="47"/>
    </location>
</feature>
<reference evidence="2 3" key="1">
    <citation type="journal article" date="2019" name="Mol. Biol. Evol.">
        <title>Blast fungal genomes show frequent chromosomal changes, gene gains and losses, and effector gene turnover.</title>
        <authorList>
            <person name="Gomez Luciano L.B."/>
            <person name="Jason Tsai I."/>
            <person name="Chuma I."/>
            <person name="Tosa Y."/>
            <person name="Chen Y.H."/>
            <person name="Li J.Y."/>
            <person name="Li M.Y."/>
            <person name="Jade Lu M.Y."/>
            <person name="Nakayashiki H."/>
            <person name="Li W.H."/>
        </authorList>
    </citation>
    <scope>NUCLEOTIDE SEQUENCE [LARGE SCALE GENOMIC DNA]</scope>
    <source>
        <strain evidence="2 3">NI907</strain>
    </source>
</reference>
<name>A0A6P8B6V6_PYRGI</name>
<accession>A0A6P8B6V6</accession>
<protein>
    <submittedName>
        <fullName evidence="3">Uncharacterized protein</fullName>
    </submittedName>
</protein>
<proteinExistence type="predicted"/>
<evidence type="ECO:0000256" key="1">
    <source>
        <dbReference type="SAM" id="MobiDB-lite"/>
    </source>
</evidence>
<dbReference type="KEGG" id="pgri:PgNI_05881"/>
<organism evidence="2 3">
    <name type="scientific">Pyricularia grisea</name>
    <name type="common">Crabgrass-specific blast fungus</name>
    <name type="synonym">Magnaporthe grisea</name>
    <dbReference type="NCBI Taxonomy" id="148305"/>
    <lineage>
        <taxon>Eukaryota</taxon>
        <taxon>Fungi</taxon>
        <taxon>Dikarya</taxon>
        <taxon>Ascomycota</taxon>
        <taxon>Pezizomycotina</taxon>
        <taxon>Sordariomycetes</taxon>
        <taxon>Sordariomycetidae</taxon>
        <taxon>Magnaporthales</taxon>
        <taxon>Pyriculariaceae</taxon>
        <taxon>Pyricularia</taxon>
    </lineage>
</organism>
<dbReference type="Proteomes" id="UP000515153">
    <property type="component" value="Chromosome I"/>
</dbReference>
<evidence type="ECO:0000313" key="2">
    <source>
        <dbReference type="Proteomes" id="UP000515153"/>
    </source>
</evidence>
<dbReference type="AlphaFoldDB" id="A0A6P8B6V6"/>